<comment type="catalytic activity">
    <reaction evidence="7 9">
        <text>[(1-&gt;4)-alpha-D-galacturonosyl methyl ester](n) + n H2O = [(1-&gt;4)-alpha-D-galacturonosyl](n) + n methanol + n H(+)</text>
        <dbReference type="Rhea" id="RHEA:22380"/>
        <dbReference type="Rhea" id="RHEA-COMP:14570"/>
        <dbReference type="Rhea" id="RHEA-COMP:14573"/>
        <dbReference type="ChEBI" id="CHEBI:15377"/>
        <dbReference type="ChEBI" id="CHEBI:15378"/>
        <dbReference type="ChEBI" id="CHEBI:17790"/>
        <dbReference type="ChEBI" id="CHEBI:140522"/>
        <dbReference type="ChEBI" id="CHEBI:140523"/>
        <dbReference type="EC" id="3.1.1.11"/>
    </reaction>
</comment>
<evidence type="ECO:0000256" key="6">
    <source>
        <dbReference type="ARBA" id="ARBA00023180"/>
    </source>
</evidence>
<dbReference type="PANTHER" id="PTHR31321">
    <property type="entry name" value="ACYL-COA THIOESTER HYDROLASE YBHC-RELATED"/>
    <property type="match status" value="1"/>
</dbReference>
<organism evidence="11 12">
    <name type="scientific">Liquidambar formosana</name>
    <name type="common">Formosan gum</name>
    <dbReference type="NCBI Taxonomy" id="63359"/>
    <lineage>
        <taxon>Eukaryota</taxon>
        <taxon>Viridiplantae</taxon>
        <taxon>Streptophyta</taxon>
        <taxon>Embryophyta</taxon>
        <taxon>Tracheophyta</taxon>
        <taxon>Spermatophyta</taxon>
        <taxon>Magnoliopsida</taxon>
        <taxon>eudicotyledons</taxon>
        <taxon>Gunneridae</taxon>
        <taxon>Pentapetalae</taxon>
        <taxon>Saxifragales</taxon>
        <taxon>Altingiaceae</taxon>
        <taxon>Liquidambar</taxon>
    </lineage>
</organism>
<comment type="subcellular location">
    <subcellularLocation>
        <location evidence="9">Secreted</location>
        <location evidence="9">Cell wall</location>
    </subcellularLocation>
</comment>
<keyword evidence="4 9" id="KW-0378">Hydrolase</keyword>
<comment type="similarity">
    <text evidence="2">Belongs to the pectinesterase family.</text>
</comment>
<sequence length="318" mass="34953">MATSTTSASTDMATAWLIKVDQSGNGDYKKIQDAIDAVPANNSELVFIRVKPGTYREKIVVPVNKPFIILSGSKTSPTTITWSDSGNIFDSPTLSIMASNFVGRYLTIQNTFGSTDKAVALRVSGDRAAFYNCRILSFQDTILDDAGRHYYRNCYIEGGTDFICGSAASLFEKCHLHSLAKETGMITAQYRSSDSEDTGFTFLDCKITGANVGTTVLGRPWGAYSRVVFASTYMSSVVDPHGWDDWRDPAKQSTVYYGEYKCYGPGANRSERVAWSQDLSSTEAAPFLTMDMIDGGEWLRPTPTHFKRGSTIITIHNA</sequence>
<evidence type="ECO:0000259" key="10">
    <source>
        <dbReference type="Pfam" id="PF01095"/>
    </source>
</evidence>
<evidence type="ECO:0000313" key="11">
    <source>
        <dbReference type="EMBL" id="KAK9286301.1"/>
    </source>
</evidence>
<evidence type="ECO:0000256" key="3">
    <source>
        <dbReference type="ARBA" id="ARBA00013229"/>
    </source>
</evidence>
<dbReference type="InterPro" id="IPR011050">
    <property type="entry name" value="Pectin_lyase_fold/virulence"/>
</dbReference>
<dbReference type="AlphaFoldDB" id="A0AAP0X1Z6"/>
<proteinExistence type="inferred from homology"/>
<name>A0AAP0X1Z6_LIQFO</name>
<dbReference type="InterPro" id="IPR018040">
    <property type="entry name" value="Pectinesterase_Tyr_AS"/>
</dbReference>
<evidence type="ECO:0000256" key="1">
    <source>
        <dbReference type="ARBA" id="ARBA00005184"/>
    </source>
</evidence>
<dbReference type="GO" id="GO:0045490">
    <property type="term" value="P:pectin catabolic process"/>
    <property type="evidence" value="ECO:0007669"/>
    <property type="project" value="UniProtKB-UniRule"/>
</dbReference>
<keyword evidence="9" id="KW-0961">Cell wall biogenesis/degradation</keyword>
<gene>
    <name evidence="11" type="ORF">L1049_014691</name>
</gene>
<dbReference type="EC" id="3.1.1.11" evidence="3 9"/>
<accession>A0AAP0X1Z6</accession>
<comment type="pathway">
    <text evidence="1 9">Glycan metabolism; pectin degradation; 2-dehydro-3-deoxy-D-gluconate from pectin: step 1/5.</text>
</comment>
<dbReference type="Proteomes" id="UP001415857">
    <property type="component" value="Unassembled WGS sequence"/>
</dbReference>
<dbReference type="GO" id="GO:0030599">
    <property type="term" value="F:pectinesterase activity"/>
    <property type="evidence" value="ECO:0007669"/>
    <property type="project" value="UniProtKB-UniRule"/>
</dbReference>
<dbReference type="GO" id="GO:0042545">
    <property type="term" value="P:cell wall modification"/>
    <property type="evidence" value="ECO:0007669"/>
    <property type="project" value="UniProtKB-UniRule"/>
</dbReference>
<feature type="domain" description="Pectinesterase catalytic" evidence="10">
    <location>
        <begin position="19"/>
        <end position="295"/>
    </location>
</feature>
<comment type="function">
    <text evidence="8 9">Acts in the modification of cell walls via demethylesterification of cell wall pectin.</text>
</comment>
<dbReference type="InterPro" id="IPR000070">
    <property type="entry name" value="Pectinesterase_cat"/>
</dbReference>
<dbReference type="PROSITE" id="PS00800">
    <property type="entry name" value="PECTINESTERASE_1"/>
    <property type="match status" value="1"/>
</dbReference>
<evidence type="ECO:0000256" key="5">
    <source>
        <dbReference type="ARBA" id="ARBA00023085"/>
    </source>
</evidence>
<dbReference type="Pfam" id="PF01095">
    <property type="entry name" value="Pectinesterase"/>
    <property type="match status" value="1"/>
</dbReference>
<dbReference type="FunFam" id="2.160.20.10:FF:000013">
    <property type="entry name" value="Pectinesterase"/>
    <property type="match status" value="1"/>
</dbReference>
<keyword evidence="6" id="KW-0325">Glycoprotein</keyword>
<evidence type="ECO:0000313" key="12">
    <source>
        <dbReference type="Proteomes" id="UP001415857"/>
    </source>
</evidence>
<evidence type="ECO:0000256" key="2">
    <source>
        <dbReference type="ARBA" id="ARBA00008891"/>
    </source>
</evidence>
<dbReference type="Gene3D" id="2.160.20.10">
    <property type="entry name" value="Single-stranded right-handed beta-helix, Pectin lyase-like"/>
    <property type="match status" value="1"/>
</dbReference>
<dbReference type="InterPro" id="IPR012334">
    <property type="entry name" value="Pectin_lyas_fold"/>
</dbReference>
<comment type="caution">
    <text evidence="11">The sequence shown here is derived from an EMBL/GenBank/DDBJ whole genome shotgun (WGS) entry which is preliminary data.</text>
</comment>
<evidence type="ECO:0000256" key="8">
    <source>
        <dbReference type="ARBA" id="ARBA00057335"/>
    </source>
</evidence>
<evidence type="ECO:0000256" key="7">
    <source>
        <dbReference type="ARBA" id="ARBA00047928"/>
    </source>
</evidence>
<keyword evidence="12" id="KW-1185">Reference proteome</keyword>
<keyword evidence="9" id="KW-0964">Secreted</keyword>
<dbReference type="PANTHER" id="PTHR31321:SF72">
    <property type="entry name" value="PECTINESTERASE 11-RELATED"/>
    <property type="match status" value="1"/>
</dbReference>
<reference evidence="11 12" key="1">
    <citation type="journal article" date="2024" name="Plant J.">
        <title>Genome sequences and population genomics reveal climatic adaptation and genomic divergence between two closely related sweetgum species.</title>
        <authorList>
            <person name="Xu W.Q."/>
            <person name="Ren C.Q."/>
            <person name="Zhang X.Y."/>
            <person name="Comes H.P."/>
            <person name="Liu X.H."/>
            <person name="Li Y.G."/>
            <person name="Kettle C.J."/>
            <person name="Jalonen R."/>
            <person name="Gaisberger H."/>
            <person name="Ma Y.Z."/>
            <person name="Qiu Y.X."/>
        </authorList>
    </citation>
    <scope>NUCLEOTIDE SEQUENCE [LARGE SCALE GENOMIC DNA]</scope>
    <source>
        <strain evidence="11">Hangzhou</strain>
    </source>
</reference>
<evidence type="ECO:0000256" key="4">
    <source>
        <dbReference type="ARBA" id="ARBA00022801"/>
    </source>
</evidence>
<dbReference type="EMBL" id="JBBPBK010000004">
    <property type="protein sequence ID" value="KAK9286301.1"/>
    <property type="molecule type" value="Genomic_DNA"/>
</dbReference>
<keyword evidence="5 9" id="KW-0063">Aspartyl esterase</keyword>
<keyword evidence="9" id="KW-0134">Cell wall</keyword>
<evidence type="ECO:0000256" key="9">
    <source>
        <dbReference type="RuleBase" id="RU000589"/>
    </source>
</evidence>
<protein>
    <recommendedName>
        <fullName evidence="3 9">Pectinesterase</fullName>
        <ecNumber evidence="3 9">3.1.1.11</ecNumber>
    </recommendedName>
</protein>
<dbReference type="SUPFAM" id="SSF51126">
    <property type="entry name" value="Pectin lyase-like"/>
    <property type="match status" value="1"/>
</dbReference>